<evidence type="ECO:0000256" key="1">
    <source>
        <dbReference type="SAM" id="Phobius"/>
    </source>
</evidence>
<name>A0ABW2DP67_9BACT</name>
<evidence type="ECO:0000313" key="2">
    <source>
        <dbReference type="EMBL" id="MFC6999632.1"/>
    </source>
</evidence>
<comment type="caution">
    <text evidence="2">The sequence shown here is derived from an EMBL/GenBank/DDBJ whole genome shotgun (WGS) entry which is preliminary data.</text>
</comment>
<accession>A0ABW2DP67</accession>
<keyword evidence="3" id="KW-1185">Reference proteome</keyword>
<evidence type="ECO:0000313" key="3">
    <source>
        <dbReference type="Proteomes" id="UP001596405"/>
    </source>
</evidence>
<keyword evidence="1" id="KW-0812">Transmembrane</keyword>
<feature type="transmembrane region" description="Helical" evidence="1">
    <location>
        <begin position="41"/>
        <end position="62"/>
    </location>
</feature>
<keyword evidence="1" id="KW-1133">Transmembrane helix</keyword>
<sequence>MHYKVHGPKKRALAVSVKRRLIQAAEKAGSAVIINKSIEEIFLLELVGFVVLDFIAVAETWLMMRQN</sequence>
<keyword evidence="1" id="KW-0472">Membrane</keyword>
<gene>
    <name evidence="2" type="ORF">ACFQHR_18500</name>
</gene>
<protein>
    <submittedName>
        <fullName evidence="2">Uncharacterized protein</fullName>
    </submittedName>
</protein>
<organism evidence="2 3">
    <name type="scientific">Rufibacter roseus</name>
    <dbReference type="NCBI Taxonomy" id="1567108"/>
    <lineage>
        <taxon>Bacteria</taxon>
        <taxon>Pseudomonadati</taxon>
        <taxon>Bacteroidota</taxon>
        <taxon>Cytophagia</taxon>
        <taxon>Cytophagales</taxon>
        <taxon>Hymenobacteraceae</taxon>
        <taxon>Rufibacter</taxon>
    </lineage>
</organism>
<reference evidence="3" key="1">
    <citation type="journal article" date="2019" name="Int. J. Syst. Evol. Microbiol.">
        <title>The Global Catalogue of Microorganisms (GCM) 10K type strain sequencing project: providing services to taxonomists for standard genome sequencing and annotation.</title>
        <authorList>
            <consortium name="The Broad Institute Genomics Platform"/>
            <consortium name="The Broad Institute Genome Sequencing Center for Infectious Disease"/>
            <person name="Wu L."/>
            <person name="Ma J."/>
        </authorList>
    </citation>
    <scope>NUCLEOTIDE SEQUENCE [LARGE SCALE GENOMIC DNA]</scope>
    <source>
        <strain evidence="3">CGMCC 4.7393</strain>
    </source>
</reference>
<dbReference type="EMBL" id="JBHSYQ010000016">
    <property type="protein sequence ID" value="MFC6999632.1"/>
    <property type="molecule type" value="Genomic_DNA"/>
</dbReference>
<dbReference type="RefSeq" id="WP_066621003.1">
    <property type="nucleotide sequence ID" value="NZ_JBHSYQ010000016.1"/>
</dbReference>
<proteinExistence type="predicted"/>
<dbReference type="Proteomes" id="UP001596405">
    <property type="component" value="Unassembled WGS sequence"/>
</dbReference>